<evidence type="ECO:0000313" key="7">
    <source>
        <dbReference type="EMBL" id="MBO8445737.1"/>
    </source>
</evidence>
<dbReference type="InterPro" id="IPR002933">
    <property type="entry name" value="Peptidase_M20"/>
</dbReference>
<dbReference type="SUPFAM" id="SSF53187">
    <property type="entry name" value="Zn-dependent exopeptidases"/>
    <property type="match status" value="1"/>
</dbReference>
<dbReference type="Pfam" id="PF01546">
    <property type="entry name" value="Peptidase_M20"/>
    <property type="match status" value="1"/>
</dbReference>
<dbReference type="SUPFAM" id="SSF55031">
    <property type="entry name" value="Bacterial exopeptidase dimerisation domain"/>
    <property type="match status" value="1"/>
</dbReference>
<proteinExistence type="inferred from homology"/>
<dbReference type="AlphaFoldDB" id="A0A9D9ED16"/>
<evidence type="ECO:0000256" key="3">
    <source>
        <dbReference type="ARBA" id="ARBA00022723"/>
    </source>
</evidence>
<reference evidence="7" key="1">
    <citation type="submission" date="2020-10" db="EMBL/GenBank/DDBJ databases">
        <authorList>
            <person name="Gilroy R."/>
        </authorList>
    </citation>
    <scope>NUCLEOTIDE SEQUENCE</scope>
    <source>
        <strain evidence="7">D5-748</strain>
    </source>
</reference>
<dbReference type="InterPro" id="IPR011650">
    <property type="entry name" value="Peptidase_M20_dimer"/>
</dbReference>
<dbReference type="GO" id="GO:0016787">
    <property type="term" value="F:hydrolase activity"/>
    <property type="evidence" value="ECO:0007669"/>
    <property type="project" value="UniProtKB-KW"/>
</dbReference>
<keyword evidence="5" id="KW-0862">Zinc</keyword>
<accession>A0A9D9ED16</accession>
<protein>
    <submittedName>
        <fullName evidence="7">M20/M25/M40 family metallo-hydrolase</fullName>
    </submittedName>
</protein>
<dbReference type="InterPro" id="IPR050072">
    <property type="entry name" value="Peptidase_M20A"/>
</dbReference>
<dbReference type="InterPro" id="IPR036264">
    <property type="entry name" value="Bact_exopeptidase_dim_dom"/>
</dbReference>
<evidence type="ECO:0000256" key="4">
    <source>
        <dbReference type="ARBA" id="ARBA00022801"/>
    </source>
</evidence>
<dbReference type="PANTHER" id="PTHR43808">
    <property type="entry name" value="ACETYLORNITHINE DEACETYLASE"/>
    <property type="match status" value="1"/>
</dbReference>
<dbReference type="Pfam" id="PF07687">
    <property type="entry name" value="M20_dimer"/>
    <property type="match status" value="1"/>
</dbReference>
<evidence type="ECO:0000313" key="8">
    <source>
        <dbReference type="Proteomes" id="UP000823619"/>
    </source>
</evidence>
<name>A0A9D9ED16_9BACT</name>
<comment type="similarity">
    <text evidence="2">Belongs to the peptidase M20A family.</text>
</comment>
<gene>
    <name evidence="7" type="ORF">IAC23_08640</name>
</gene>
<evidence type="ECO:0000259" key="6">
    <source>
        <dbReference type="Pfam" id="PF07687"/>
    </source>
</evidence>
<reference evidence="7" key="2">
    <citation type="journal article" date="2021" name="PeerJ">
        <title>Extensive microbial diversity within the chicken gut microbiome revealed by metagenomics and culture.</title>
        <authorList>
            <person name="Gilroy R."/>
            <person name="Ravi A."/>
            <person name="Getino M."/>
            <person name="Pursley I."/>
            <person name="Horton D.L."/>
            <person name="Alikhan N.F."/>
            <person name="Baker D."/>
            <person name="Gharbi K."/>
            <person name="Hall N."/>
            <person name="Watson M."/>
            <person name="Adriaenssens E.M."/>
            <person name="Foster-Nyarko E."/>
            <person name="Jarju S."/>
            <person name="Secka A."/>
            <person name="Antonio M."/>
            <person name="Oren A."/>
            <person name="Chaudhuri R.R."/>
            <person name="La Ragione R."/>
            <person name="Hildebrand F."/>
            <person name="Pallen M.J."/>
        </authorList>
    </citation>
    <scope>NUCLEOTIDE SEQUENCE</scope>
    <source>
        <strain evidence="7">D5-748</strain>
    </source>
</reference>
<evidence type="ECO:0000256" key="2">
    <source>
        <dbReference type="ARBA" id="ARBA00006247"/>
    </source>
</evidence>
<comment type="caution">
    <text evidence="7">The sequence shown here is derived from an EMBL/GenBank/DDBJ whole genome shotgun (WGS) entry which is preliminary data.</text>
</comment>
<dbReference type="EMBL" id="JADIMO010000109">
    <property type="protein sequence ID" value="MBO8445737.1"/>
    <property type="molecule type" value="Genomic_DNA"/>
</dbReference>
<evidence type="ECO:0000256" key="1">
    <source>
        <dbReference type="ARBA" id="ARBA00001947"/>
    </source>
</evidence>
<keyword evidence="3" id="KW-0479">Metal-binding</keyword>
<comment type="cofactor">
    <cofactor evidence="1">
        <name>Zn(2+)</name>
        <dbReference type="ChEBI" id="CHEBI:29105"/>
    </cofactor>
</comment>
<dbReference type="Gene3D" id="3.40.630.10">
    <property type="entry name" value="Zn peptidases"/>
    <property type="match status" value="1"/>
</dbReference>
<organism evidence="7 8">
    <name type="scientific">Candidatus Cryptobacteroides merdavium</name>
    <dbReference type="NCBI Taxonomy" id="2840769"/>
    <lineage>
        <taxon>Bacteria</taxon>
        <taxon>Pseudomonadati</taxon>
        <taxon>Bacteroidota</taxon>
        <taxon>Bacteroidia</taxon>
        <taxon>Bacteroidales</taxon>
        <taxon>Candidatus Cryptobacteroides</taxon>
    </lineage>
</organism>
<dbReference type="GO" id="GO:0046872">
    <property type="term" value="F:metal ion binding"/>
    <property type="evidence" value="ECO:0007669"/>
    <property type="project" value="UniProtKB-KW"/>
</dbReference>
<dbReference type="PANTHER" id="PTHR43808:SF8">
    <property type="entry name" value="PEPTIDASE M20 DIMERISATION DOMAIN-CONTAINING PROTEIN"/>
    <property type="match status" value="1"/>
</dbReference>
<feature type="domain" description="Peptidase M20 dimerisation" evidence="6">
    <location>
        <begin position="153"/>
        <end position="235"/>
    </location>
</feature>
<sequence>MEKNIDLFLEMLNIDSTSSKERTFSEFLKKRLPDGRCRTESFEVGDGTENLLFSWGEPEVFFCTHLDTVPPYIPPVLEDGVMKGRGSCDAKGQIFSMYMACRELAEAGYDGFGLLLLAGEETGSFGAKSFRNAHPGGKYVIVGEPTDNRMASASKGTKSFEVTVTGKSCHSGYPEYGLSAVELFVDFVNRLRLVKFPADPELGATTWNIGRLESTNPQNVLSSCLTFRLYFRTTFATDSIVGDVMDSFRSSFVDIMPFGGDTPSRYLTLKGFDTTAVAFGSDAPQLSNFENKILCGPGSILVAHTPSEHVFMEDIRKATENYMRMYRMLKARATA</sequence>
<dbReference type="Proteomes" id="UP000823619">
    <property type="component" value="Unassembled WGS sequence"/>
</dbReference>
<keyword evidence="4" id="KW-0378">Hydrolase</keyword>
<dbReference type="Gene3D" id="3.30.70.360">
    <property type="match status" value="1"/>
</dbReference>
<evidence type="ECO:0000256" key="5">
    <source>
        <dbReference type="ARBA" id="ARBA00022833"/>
    </source>
</evidence>